<evidence type="ECO:0000256" key="8">
    <source>
        <dbReference type="HAMAP-Rule" id="MF_00917"/>
    </source>
</evidence>
<comment type="cofactor">
    <cofactor evidence="8">
        <name>Mg(2+)</name>
        <dbReference type="ChEBI" id="CHEBI:18420"/>
    </cofactor>
</comment>
<comment type="subunit">
    <text evidence="8">Homodimer.</text>
</comment>
<dbReference type="PANTHER" id="PTHR42836">
    <property type="entry name" value="7-CARBOXY-7-DEAZAGUANINE SYNTHASE"/>
    <property type="match status" value="1"/>
</dbReference>
<dbReference type="CDD" id="cd01335">
    <property type="entry name" value="Radical_SAM"/>
    <property type="match status" value="1"/>
</dbReference>
<dbReference type="PIRSF" id="PIRSF000370">
    <property type="entry name" value="QueE"/>
    <property type="match status" value="1"/>
</dbReference>
<feature type="binding site" evidence="8">
    <location>
        <begin position="13"/>
        <end position="15"/>
    </location>
    <ligand>
        <name>substrate</name>
    </ligand>
</feature>
<dbReference type="GO" id="GO:0051539">
    <property type="term" value="F:4 iron, 4 sulfur cluster binding"/>
    <property type="evidence" value="ECO:0007669"/>
    <property type="project" value="UniProtKB-UniRule"/>
</dbReference>
<dbReference type="Gene3D" id="3.20.20.70">
    <property type="entry name" value="Aldolase class I"/>
    <property type="match status" value="1"/>
</dbReference>
<keyword evidence="1 8" id="KW-0004">4Fe-4S</keyword>
<dbReference type="InterPro" id="IPR024924">
    <property type="entry name" value="7-CO-7-deazaguanine_synth-like"/>
</dbReference>
<evidence type="ECO:0000256" key="6">
    <source>
        <dbReference type="ARBA" id="ARBA00023014"/>
    </source>
</evidence>
<dbReference type="Pfam" id="PF04055">
    <property type="entry name" value="Radical_SAM"/>
    <property type="match status" value="1"/>
</dbReference>
<dbReference type="EMBL" id="QRUH01000008">
    <property type="protein sequence ID" value="RGR48419.1"/>
    <property type="molecule type" value="Genomic_DNA"/>
</dbReference>
<keyword evidence="7 8" id="KW-0456">Lyase</keyword>
<dbReference type="EC" id="4.3.99.3" evidence="8"/>
<keyword evidence="2 8" id="KW-0949">S-adenosyl-L-methionine</keyword>
<dbReference type="SFLD" id="SFLDG01067">
    <property type="entry name" value="SPASM/twitch_domain_containing"/>
    <property type="match status" value="1"/>
</dbReference>
<evidence type="ECO:0000313" key="11">
    <source>
        <dbReference type="EMBL" id="RGR48419.1"/>
    </source>
</evidence>
<protein>
    <recommendedName>
        <fullName evidence="8">7-carboxy-7-deazaguanine synthase</fullName>
        <shortName evidence="8">CDG synthase</shortName>
        <ecNumber evidence="8">4.3.99.3</ecNumber>
    </recommendedName>
    <alternativeName>
        <fullName evidence="8">Queuosine biosynthesis protein QueE</fullName>
    </alternativeName>
</protein>
<dbReference type="InterPro" id="IPR023868">
    <property type="entry name" value="7-CO-7-deazaGua_synth_put_Clo"/>
</dbReference>
<dbReference type="GeneID" id="66467644"/>
<dbReference type="GO" id="GO:0008616">
    <property type="term" value="P:tRNA queuosine(34) biosynthetic process"/>
    <property type="evidence" value="ECO:0007669"/>
    <property type="project" value="UniProtKB-UniRule"/>
</dbReference>
<comment type="catalytic activity">
    <reaction evidence="8">
        <text>6-carboxy-5,6,7,8-tetrahydropterin + H(+) = 7-carboxy-7-carbaguanine + NH4(+)</text>
        <dbReference type="Rhea" id="RHEA:27974"/>
        <dbReference type="ChEBI" id="CHEBI:15378"/>
        <dbReference type="ChEBI" id="CHEBI:28938"/>
        <dbReference type="ChEBI" id="CHEBI:61032"/>
        <dbReference type="ChEBI" id="CHEBI:61036"/>
        <dbReference type="EC" id="4.3.99.3"/>
    </reaction>
</comment>
<dbReference type="Proteomes" id="UP000285839">
    <property type="component" value="Unassembled WGS sequence"/>
</dbReference>
<keyword evidence="6 8" id="KW-0411">Iron-sulfur</keyword>
<feature type="binding site" evidence="8">
    <location>
        <position position="41"/>
    </location>
    <ligand>
        <name>Mg(2+)</name>
        <dbReference type="ChEBI" id="CHEBI:18420"/>
    </ligand>
</feature>
<feature type="domain" description="Radical SAM core" evidence="9">
    <location>
        <begin position="19"/>
        <end position="222"/>
    </location>
</feature>
<dbReference type="GO" id="GO:1904047">
    <property type="term" value="F:S-adenosyl-L-methionine binding"/>
    <property type="evidence" value="ECO:0007669"/>
    <property type="project" value="UniProtKB-UniRule"/>
</dbReference>
<reference evidence="12 13" key="1">
    <citation type="submission" date="2018-08" db="EMBL/GenBank/DDBJ databases">
        <title>A genome reference for cultivated species of the human gut microbiota.</title>
        <authorList>
            <person name="Zou Y."/>
            <person name="Xue W."/>
            <person name="Luo G."/>
        </authorList>
    </citation>
    <scope>NUCLEOTIDE SEQUENCE [LARGE SCALE GENOMIC DNA]</scope>
    <source>
        <strain evidence="11 13">AF25-21</strain>
        <strain evidence="10 12">AF29-2BH</strain>
    </source>
</reference>
<evidence type="ECO:0000313" key="13">
    <source>
        <dbReference type="Proteomes" id="UP000285839"/>
    </source>
</evidence>
<dbReference type="InterPro" id="IPR058240">
    <property type="entry name" value="rSAM_sf"/>
</dbReference>
<keyword evidence="5 8" id="KW-0408">Iron</keyword>
<feature type="binding site" evidence="8">
    <location>
        <position position="28"/>
    </location>
    <ligand>
        <name>substrate</name>
    </ligand>
</feature>
<dbReference type="NCBIfam" id="TIGR03963">
    <property type="entry name" value="rSAM_QueE_Clost"/>
    <property type="match status" value="1"/>
</dbReference>
<comment type="caution">
    <text evidence="8">Lacks conserved residue(s) required for the propagation of feature annotation.</text>
</comment>
<evidence type="ECO:0000256" key="2">
    <source>
        <dbReference type="ARBA" id="ARBA00022691"/>
    </source>
</evidence>
<evidence type="ECO:0000259" key="9">
    <source>
        <dbReference type="PROSITE" id="PS51918"/>
    </source>
</evidence>
<feature type="binding site" evidence="8">
    <location>
        <begin position="38"/>
        <end position="40"/>
    </location>
    <ligand>
        <name>S-adenosyl-L-methionine</name>
        <dbReference type="ChEBI" id="CHEBI:59789"/>
    </ligand>
</feature>
<sequence length="222" mass="25366">MSKYEVVEKFVSINGEGTKAGQLAVFIRFKGCNLKCKYCDTKWANEQDTLYQPMTEEEILDYVLSTGVKNVTLTGGEPLLRDDIEKVITALAENNLNVEIETNGSIFLDKIRKLHKENVTFTMDYKLSCSGMEQSMNLGNFDILNSNDTVKFVVGSREDLIKTKQIMEKYNLYGKCNLYISPVFGMIEPEEIVDFMKENVMNDVNMQIQLHKIIWSPDKKGV</sequence>
<proteinExistence type="inferred from homology"/>
<evidence type="ECO:0000256" key="5">
    <source>
        <dbReference type="ARBA" id="ARBA00023004"/>
    </source>
</evidence>
<comment type="caution">
    <text evidence="10">The sequence shown here is derived from an EMBL/GenBank/DDBJ whole genome shotgun (WGS) entry which is preliminary data.</text>
</comment>
<keyword evidence="8" id="KW-0671">Queuosine biosynthesis</keyword>
<keyword evidence="4 8" id="KW-0460">Magnesium</keyword>
<keyword evidence="3 8" id="KW-0479">Metal-binding</keyword>
<feature type="binding site" evidence="8">
    <location>
        <position position="39"/>
    </location>
    <ligand>
        <name>[4Fe-4S] cluster</name>
        <dbReference type="ChEBI" id="CHEBI:49883"/>
        <note>4Fe-4S-S-AdoMet</note>
    </ligand>
</feature>
<comment type="pathway">
    <text evidence="8">Purine metabolism; 7-cyano-7-deazaguanine biosynthesis.</text>
</comment>
<dbReference type="SUPFAM" id="SSF102114">
    <property type="entry name" value="Radical SAM enzymes"/>
    <property type="match status" value="1"/>
</dbReference>
<evidence type="ECO:0000256" key="4">
    <source>
        <dbReference type="ARBA" id="ARBA00022842"/>
    </source>
</evidence>
<dbReference type="PROSITE" id="PS51918">
    <property type="entry name" value="RADICAL_SAM"/>
    <property type="match status" value="1"/>
</dbReference>
<comment type="cofactor">
    <cofactor evidence="8">
        <name>[4Fe-4S] cluster</name>
        <dbReference type="ChEBI" id="CHEBI:49883"/>
    </cofactor>
    <text evidence="8">Binds 1 [4Fe-4S] cluster. The cluster is coordinated with 3 cysteines and an exchangeable S-adenosyl-L-methionine.</text>
</comment>
<feature type="binding site" evidence="8">
    <location>
        <position position="36"/>
    </location>
    <ligand>
        <name>[4Fe-4S] cluster</name>
        <dbReference type="ChEBI" id="CHEBI:49883"/>
        <note>4Fe-4S-S-AdoMet</note>
    </ligand>
</feature>
<dbReference type="UniPathway" id="UPA00391"/>
<dbReference type="EMBL" id="QRSS01000015">
    <property type="protein sequence ID" value="RGQ03679.1"/>
    <property type="molecule type" value="Genomic_DNA"/>
</dbReference>
<dbReference type="InterPro" id="IPR013785">
    <property type="entry name" value="Aldolase_TIM"/>
</dbReference>
<dbReference type="RefSeq" id="WP_117836026.1">
    <property type="nucleotide sequence ID" value="NZ_JBBNFJ010000010.1"/>
</dbReference>
<comment type="function">
    <text evidence="8">Catalyzes the complex heterocyclic radical-mediated conversion of 6-carboxy-5,6,7,8-tetrahydropterin (CPH4) to 7-carboxy-7-deazaguanine (CDG), a step common to the biosynthetic pathways of all 7-deazapurine-containing compounds.</text>
</comment>
<comment type="cofactor">
    <cofactor evidence="8">
        <name>S-adenosyl-L-methionine</name>
        <dbReference type="ChEBI" id="CHEBI:59789"/>
    </cofactor>
    <text evidence="8">Binds 1 S-adenosyl-L-methionine per subunit.</text>
</comment>
<feature type="binding site" evidence="8">
    <location>
        <position position="32"/>
    </location>
    <ligand>
        <name>[4Fe-4S] cluster</name>
        <dbReference type="ChEBI" id="CHEBI:49883"/>
        <note>4Fe-4S-S-AdoMet</note>
    </ligand>
</feature>
<dbReference type="InterPro" id="IPR007197">
    <property type="entry name" value="rSAM"/>
</dbReference>
<evidence type="ECO:0000256" key="7">
    <source>
        <dbReference type="ARBA" id="ARBA00023239"/>
    </source>
</evidence>
<name>A0A411ZLJ8_9FIRM</name>
<dbReference type="GO" id="GO:0016840">
    <property type="term" value="F:carbon-nitrogen lyase activity"/>
    <property type="evidence" value="ECO:0007669"/>
    <property type="project" value="UniProtKB-UniRule"/>
</dbReference>
<accession>A0A411ZLJ8</accession>
<organism evidence="10 12">
    <name type="scientific">Blautia obeum</name>
    <dbReference type="NCBI Taxonomy" id="40520"/>
    <lineage>
        <taxon>Bacteria</taxon>
        <taxon>Bacillati</taxon>
        <taxon>Bacillota</taxon>
        <taxon>Clostridia</taxon>
        <taxon>Lachnospirales</taxon>
        <taxon>Lachnospiraceae</taxon>
        <taxon>Blautia</taxon>
    </lineage>
</organism>
<evidence type="ECO:0000313" key="12">
    <source>
        <dbReference type="Proteomes" id="UP000283585"/>
    </source>
</evidence>
<dbReference type="AlphaFoldDB" id="A0A411ZLJ8"/>
<feature type="binding site" evidence="8">
    <location>
        <position position="76"/>
    </location>
    <ligand>
        <name>S-adenosyl-L-methionine</name>
        <dbReference type="ChEBI" id="CHEBI:59789"/>
    </ligand>
</feature>
<dbReference type="PANTHER" id="PTHR42836:SF1">
    <property type="entry name" value="7-CARBOXY-7-DEAZAGUANINE SYNTHASE"/>
    <property type="match status" value="1"/>
</dbReference>
<dbReference type="SFLD" id="SFLDS00029">
    <property type="entry name" value="Radical_SAM"/>
    <property type="match status" value="1"/>
</dbReference>
<gene>
    <name evidence="8" type="primary">queE</name>
    <name evidence="11" type="ORF">DWY46_11035</name>
    <name evidence="10" type="ORF">DWZ12_12285</name>
</gene>
<comment type="similarity">
    <text evidence="8">Belongs to the radical SAM superfamily. 7-carboxy-7-deazaguanine synthase family.</text>
</comment>
<evidence type="ECO:0000313" key="10">
    <source>
        <dbReference type="EMBL" id="RGQ03679.1"/>
    </source>
</evidence>
<dbReference type="Proteomes" id="UP000283585">
    <property type="component" value="Unassembled WGS sequence"/>
</dbReference>
<feature type="binding site" evidence="8">
    <location>
        <position position="74"/>
    </location>
    <ligand>
        <name>substrate</name>
    </ligand>
</feature>
<dbReference type="GO" id="GO:0000287">
    <property type="term" value="F:magnesium ion binding"/>
    <property type="evidence" value="ECO:0007669"/>
    <property type="project" value="UniProtKB-UniRule"/>
</dbReference>
<dbReference type="HAMAP" id="MF_00917">
    <property type="entry name" value="QueE"/>
    <property type="match status" value="1"/>
</dbReference>
<evidence type="ECO:0000256" key="3">
    <source>
        <dbReference type="ARBA" id="ARBA00022723"/>
    </source>
</evidence>
<evidence type="ECO:0000256" key="1">
    <source>
        <dbReference type="ARBA" id="ARBA00022485"/>
    </source>
</evidence>